<organism evidence="3 4">
    <name type="scientific">Nocardioides aromaticivorans</name>
    <dbReference type="NCBI Taxonomy" id="200618"/>
    <lineage>
        <taxon>Bacteria</taxon>
        <taxon>Bacillati</taxon>
        <taxon>Actinomycetota</taxon>
        <taxon>Actinomycetes</taxon>
        <taxon>Propionibacteriales</taxon>
        <taxon>Nocardioidaceae</taxon>
        <taxon>Nocardioides</taxon>
    </lineage>
</organism>
<dbReference type="Pfam" id="PF06742">
    <property type="entry name" value="DUF1214"/>
    <property type="match status" value="1"/>
</dbReference>
<reference evidence="3 4" key="1">
    <citation type="submission" date="2020-07" db="EMBL/GenBank/DDBJ databases">
        <title>Sequencing the genomes of 1000 actinobacteria strains.</title>
        <authorList>
            <person name="Klenk H.-P."/>
        </authorList>
    </citation>
    <scope>NUCLEOTIDE SEQUENCE [LARGE SCALE GENOMIC DNA]</scope>
    <source>
        <strain evidence="3 4">DSM 15131</strain>
    </source>
</reference>
<protein>
    <recommendedName>
        <fullName evidence="5">DUF1254 domain-containing protein</fullName>
    </recommendedName>
</protein>
<dbReference type="Gene3D" id="2.60.120.600">
    <property type="entry name" value="Domain of unknown function DUF1214, C-terminal domain"/>
    <property type="match status" value="1"/>
</dbReference>
<dbReference type="InterPro" id="IPR010679">
    <property type="entry name" value="DUF1254"/>
</dbReference>
<dbReference type="Pfam" id="PF06863">
    <property type="entry name" value="DUF1254"/>
    <property type="match status" value="1"/>
</dbReference>
<dbReference type="RefSeq" id="WP_179648980.1">
    <property type="nucleotide sequence ID" value="NZ_JACBZM010000001.1"/>
</dbReference>
<dbReference type="InterPro" id="IPR010621">
    <property type="entry name" value="DUF1214"/>
</dbReference>
<dbReference type="PANTHER" id="PTHR36509:SF2">
    <property type="entry name" value="BLL3101 PROTEIN"/>
    <property type="match status" value="1"/>
</dbReference>
<sequence length="452" mass="47809">MTGYAALDVGDVDQRQVSTRADLVPRDGTARRSVAHAAAFDAVVYGLPAAYQYAQMCRQYAETGVPTGQFVHERRLAAPGFAAFRVPNVDTLYSNAWLDLREGPVAIDLPDFGDRYFTLNLLDAFGNASNISRRTVGPAREVWLVAPGDDAGVPDDAVRLRVASRLMWVLMRIQVRGDDLAEIHRLQDSVLLRPVRGGRGVAAGATSVVGEVVDPDAVVTDWEAFFHAMDGALRLGGVPADETALVRRFAVLGLAGTAAFRPGLLDEETRAGAASGFAAAMGVIDACRPQLGEPVPTGWTKVCDKGAHGANFLSRAVMNHVGLAANVVEENTSFNTYVDGEGRPLGGAAGGYLLTMERPPPAGAFWSVTLYDDSGFLVPSAIDRSSVGSATPGLLLDVDGSVTVSISAEDPGVGANWLPAPRGRFFLVLRIYEPLADALSGAWLPGPVRPVA</sequence>
<dbReference type="Proteomes" id="UP000562045">
    <property type="component" value="Unassembled WGS sequence"/>
</dbReference>
<feature type="domain" description="DUF1254" evidence="2">
    <location>
        <begin position="68"/>
        <end position="194"/>
    </location>
</feature>
<accession>A0A7Z0CNW7</accession>
<dbReference type="SUPFAM" id="SSF160935">
    <property type="entry name" value="VPA0735-like"/>
    <property type="match status" value="1"/>
</dbReference>
<evidence type="ECO:0008006" key="5">
    <source>
        <dbReference type="Google" id="ProtNLM"/>
    </source>
</evidence>
<feature type="domain" description="DUF1214" evidence="1">
    <location>
        <begin position="331"/>
        <end position="434"/>
    </location>
</feature>
<dbReference type="EMBL" id="JACBZM010000001">
    <property type="protein sequence ID" value="NYI45315.1"/>
    <property type="molecule type" value="Genomic_DNA"/>
</dbReference>
<evidence type="ECO:0000259" key="1">
    <source>
        <dbReference type="Pfam" id="PF06742"/>
    </source>
</evidence>
<dbReference type="Gene3D" id="2.60.40.1610">
    <property type="entry name" value="Domain of unknown function DUF1254"/>
    <property type="match status" value="1"/>
</dbReference>
<evidence type="ECO:0000313" key="4">
    <source>
        <dbReference type="Proteomes" id="UP000562045"/>
    </source>
</evidence>
<dbReference type="InterPro" id="IPR037050">
    <property type="entry name" value="DUF1254_sf"/>
</dbReference>
<comment type="caution">
    <text evidence="3">The sequence shown here is derived from an EMBL/GenBank/DDBJ whole genome shotgun (WGS) entry which is preliminary data.</text>
</comment>
<gene>
    <name evidence="3" type="ORF">BJ993_002395</name>
</gene>
<dbReference type="InterPro" id="IPR037049">
    <property type="entry name" value="DUF1214_C_sf"/>
</dbReference>
<proteinExistence type="predicted"/>
<evidence type="ECO:0000259" key="2">
    <source>
        <dbReference type="Pfam" id="PF06863"/>
    </source>
</evidence>
<dbReference type="PANTHER" id="PTHR36509">
    <property type="entry name" value="BLL3101 PROTEIN"/>
    <property type="match status" value="1"/>
</dbReference>
<name>A0A7Z0CNW7_9ACTN</name>
<dbReference type="AlphaFoldDB" id="A0A7Z0CNW7"/>
<evidence type="ECO:0000313" key="3">
    <source>
        <dbReference type="EMBL" id="NYI45315.1"/>
    </source>
</evidence>